<dbReference type="AlphaFoldDB" id="V6SNU5"/>
<sequence length="60" mass="7049">MQTLKQFLSERNAKMKVRYDSLLKEMKQKEAIAIVAAEFDLGNEMVYTIVRRNNTKNRAN</sequence>
<proteinExistence type="predicted"/>
<keyword evidence="2" id="KW-1185">Reference proteome</keyword>
<protein>
    <submittedName>
        <fullName evidence="1">Uncharacterized protein</fullName>
    </submittedName>
</protein>
<accession>V6SNU5</accession>
<dbReference type="RefSeq" id="WP_023579351.1">
    <property type="nucleotide sequence ID" value="NZ_AVGG01000007.1"/>
</dbReference>
<dbReference type="EMBL" id="AVGG01000007">
    <property type="protein sequence ID" value="ESU28368.1"/>
    <property type="molecule type" value="Genomic_DNA"/>
</dbReference>
<evidence type="ECO:0000313" key="2">
    <source>
        <dbReference type="Proteomes" id="UP000018004"/>
    </source>
</evidence>
<dbReference type="PATRIC" id="fig|1341181.4.peg.1693"/>
<name>V6SNU5_9FLAO</name>
<evidence type="ECO:0000313" key="1">
    <source>
        <dbReference type="EMBL" id="ESU28368.1"/>
    </source>
</evidence>
<reference evidence="1 2" key="1">
    <citation type="submission" date="2013-08" db="EMBL/GenBank/DDBJ databases">
        <title>Flavobacterium limnosediminis JC2902 genome sequencing.</title>
        <authorList>
            <person name="Lee K."/>
            <person name="Yi H."/>
            <person name="Park S."/>
            <person name="Chun J."/>
        </authorList>
    </citation>
    <scope>NUCLEOTIDE SEQUENCE [LARGE SCALE GENOMIC DNA]</scope>
    <source>
        <strain evidence="1 2">JC2902</strain>
    </source>
</reference>
<gene>
    <name evidence="1" type="ORF">FLJC2902T_17190</name>
</gene>
<dbReference type="Proteomes" id="UP000018004">
    <property type="component" value="Unassembled WGS sequence"/>
</dbReference>
<comment type="caution">
    <text evidence="1">The sequence shown here is derived from an EMBL/GenBank/DDBJ whole genome shotgun (WGS) entry which is preliminary data.</text>
</comment>
<organism evidence="1 2">
    <name type="scientific">Flavobacterium limnosediminis JC2902</name>
    <dbReference type="NCBI Taxonomy" id="1341181"/>
    <lineage>
        <taxon>Bacteria</taxon>
        <taxon>Pseudomonadati</taxon>
        <taxon>Bacteroidota</taxon>
        <taxon>Flavobacteriia</taxon>
        <taxon>Flavobacteriales</taxon>
        <taxon>Flavobacteriaceae</taxon>
        <taxon>Flavobacterium</taxon>
    </lineage>
</organism>
<dbReference type="STRING" id="1341181.FLJC2902T_17190"/>